<evidence type="ECO:0000256" key="1">
    <source>
        <dbReference type="SAM" id="MobiDB-lite"/>
    </source>
</evidence>
<comment type="caution">
    <text evidence="2">The sequence shown here is derived from an EMBL/GenBank/DDBJ whole genome shotgun (WGS) entry which is preliminary data.</text>
</comment>
<evidence type="ECO:0000313" key="2">
    <source>
        <dbReference type="EMBL" id="KAJ8457113.1"/>
    </source>
</evidence>
<proteinExistence type="predicted"/>
<dbReference type="AlphaFoldDB" id="A0AAD7TH75"/>
<organism evidence="2 3">
    <name type="scientific">Trametes cubensis</name>
    <dbReference type="NCBI Taxonomy" id="1111947"/>
    <lineage>
        <taxon>Eukaryota</taxon>
        <taxon>Fungi</taxon>
        <taxon>Dikarya</taxon>
        <taxon>Basidiomycota</taxon>
        <taxon>Agaricomycotina</taxon>
        <taxon>Agaricomycetes</taxon>
        <taxon>Polyporales</taxon>
        <taxon>Polyporaceae</taxon>
        <taxon>Trametes</taxon>
    </lineage>
</organism>
<dbReference type="EMBL" id="JAPEVG010000596">
    <property type="protein sequence ID" value="KAJ8457113.1"/>
    <property type="molecule type" value="Genomic_DNA"/>
</dbReference>
<protein>
    <submittedName>
        <fullName evidence="2">Uncharacterized protein</fullName>
    </submittedName>
</protein>
<feature type="region of interest" description="Disordered" evidence="1">
    <location>
        <begin position="82"/>
        <end position="144"/>
    </location>
</feature>
<feature type="region of interest" description="Disordered" evidence="1">
    <location>
        <begin position="307"/>
        <end position="346"/>
    </location>
</feature>
<feature type="compositionally biased region" description="Basic residues" evidence="1">
    <location>
        <begin position="90"/>
        <end position="104"/>
    </location>
</feature>
<feature type="compositionally biased region" description="Polar residues" evidence="1">
    <location>
        <begin position="125"/>
        <end position="141"/>
    </location>
</feature>
<feature type="region of interest" description="Disordered" evidence="1">
    <location>
        <begin position="208"/>
        <end position="249"/>
    </location>
</feature>
<dbReference type="Proteomes" id="UP001215151">
    <property type="component" value="Unassembled WGS sequence"/>
</dbReference>
<feature type="compositionally biased region" description="Low complexity" evidence="1">
    <location>
        <begin position="31"/>
        <end position="45"/>
    </location>
</feature>
<feature type="compositionally biased region" description="Low complexity" evidence="1">
    <location>
        <begin position="55"/>
        <end position="65"/>
    </location>
</feature>
<accession>A0AAD7TH75</accession>
<evidence type="ECO:0000313" key="3">
    <source>
        <dbReference type="Proteomes" id="UP001215151"/>
    </source>
</evidence>
<feature type="region of interest" description="Disordered" evidence="1">
    <location>
        <begin position="31"/>
        <end position="65"/>
    </location>
</feature>
<gene>
    <name evidence="2" type="ORF">ONZ51_g11725</name>
</gene>
<keyword evidence="3" id="KW-1185">Reference proteome</keyword>
<sequence>MCILGDQQVLAHGEELLYSLRERSIFSKQVSAARSRSSTCTSSSSGADTPPLSPSDGSSISGGLQSSIDLGHLNTVLSNVTQPTSGVARARTRARARGMGHRRRIEQARMSRSSVYETIQEEASVLSSSPSPKHPTPQSVAKQAASPLLNNSVYVVDGDSESIYTRPLQRAGVSGLTPPSPFGQCSVTFQPPKVPAVMQAMLEHSQKNYGPLPSELRPHRVRSRTSSRASPYPLRNQRSAFSPEKPRSSPIQVFTDGPNKAFAAPAPEQPVLREVQRDANVYQSSPAPGLDLDEIKPFSPFHIQLDTSKQGKGAFGPPSRPRVTSSTRHAALGWSKRSTGKSTQDCKENLSASSIIPTRVRTEYRVLYGS</sequence>
<name>A0AAD7TH75_9APHY</name>
<reference evidence="2" key="1">
    <citation type="submission" date="2022-11" db="EMBL/GenBank/DDBJ databases">
        <title>Genome Sequence of Cubamyces cubensis.</title>
        <authorList>
            <person name="Buettner E."/>
        </authorList>
    </citation>
    <scope>NUCLEOTIDE SEQUENCE</scope>
    <source>
        <strain evidence="2">MPL-01</strain>
    </source>
</reference>